<keyword evidence="6" id="KW-1185">Reference proteome</keyword>
<evidence type="ECO:0000256" key="3">
    <source>
        <dbReference type="ARBA" id="ARBA00023163"/>
    </source>
</evidence>
<sequence>MNVSPRATRRIPGAKKVGRKPAFTREDVVAAAIAEGIDRFRLSAVADRLGVVPAAIYRLFPSRDDLVVACLDAAGATLRMPEPGMSWRETLSLWADECWRVCEDFPGLSGLVYAYPSAFTRIEYVFAAYAANLKAQGKSTRQAMFALDFIGDSVFASHLSVESMRSVDEDGTSGLDRVRAAIGDADVVMEPQDSWTDRGAVDTKIDFILTGLERHWPEL</sequence>
<evidence type="ECO:0000313" key="5">
    <source>
        <dbReference type="EMBL" id="SDI60841.1"/>
    </source>
</evidence>
<dbReference type="SUPFAM" id="SSF46689">
    <property type="entry name" value="Homeodomain-like"/>
    <property type="match status" value="1"/>
</dbReference>
<dbReference type="InterPro" id="IPR001647">
    <property type="entry name" value="HTH_TetR"/>
</dbReference>
<dbReference type="EMBL" id="FNDN01000009">
    <property type="protein sequence ID" value="SDI60841.1"/>
    <property type="molecule type" value="Genomic_DNA"/>
</dbReference>
<reference evidence="5 6" key="1">
    <citation type="submission" date="2016-10" db="EMBL/GenBank/DDBJ databases">
        <authorList>
            <person name="de Groot N.N."/>
        </authorList>
    </citation>
    <scope>NUCLEOTIDE SEQUENCE [LARGE SCALE GENOMIC DNA]</scope>
    <source>
        <strain evidence="5 6">DSM 44892</strain>
    </source>
</reference>
<dbReference type="PANTHER" id="PTHR30055">
    <property type="entry name" value="HTH-TYPE TRANSCRIPTIONAL REGULATOR RUTR"/>
    <property type="match status" value="1"/>
</dbReference>
<dbReference type="SUPFAM" id="SSF48498">
    <property type="entry name" value="Tetracyclin repressor-like, C-terminal domain"/>
    <property type="match status" value="1"/>
</dbReference>
<evidence type="ECO:0000259" key="4">
    <source>
        <dbReference type="Pfam" id="PF00440"/>
    </source>
</evidence>
<dbReference type="InterPro" id="IPR050109">
    <property type="entry name" value="HTH-type_TetR-like_transc_reg"/>
</dbReference>
<dbReference type="GO" id="GO:0003700">
    <property type="term" value="F:DNA-binding transcription factor activity"/>
    <property type="evidence" value="ECO:0007669"/>
    <property type="project" value="TreeGrafter"/>
</dbReference>
<organism evidence="5 6">
    <name type="scientific">Rhodococcus triatomae</name>
    <dbReference type="NCBI Taxonomy" id="300028"/>
    <lineage>
        <taxon>Bacteria</taxon>
        <taxon>Bacillati</taxon>
        <taxon>Actinomycetota</taxon>
        <taxon>Actinomycetes</taxon>
        <taxon>Mycobacteriales</taxon>
        <taxon>Nocardiaceae</taxon>
        <taxon>Rhodococcus</taxon>
    </lineage>
</organism>
<accession>A0A1G8LYR5</accession>
<dbReference type="InterPro" id="IPR036271">
    <property type="entry name" value="Tet_transcr_reg_TetR-rel_C_sf"/>
</dbReference>
<dbReference type="Proteomes" id="UP000183263">
    <property type="component" value="Unassembled WGS sequence"/>
</dbReference>
<name>A0A1G8LYR5_9NOCA</name>
<proteinExistence type="predicted"/>
<gene>
    <name evidence="5" type="ORF">SAMN05444695_10950</name>
</gene>
<dbReference type="Gene3D" id="1.10.357.10">
    <property type="entry name" value="Tetracycline Repressor, domain 2"/>
    <property type="match status" value="1"/>
</dbReference>
<dbReference type="Pfam" id="PF00440">
    <property type="entry name" value="TetR_N"/>
    <property type="match status" value="1"/>
</dbReference>
<dbReference type="AlphaFoldDB" id="A0A1G8LYR5"/>
<dbReference type="RefSeq" id="WP_246442618.1">
    <property type="nucleotide sequence ID" value="NZ_CP048813.1"/>
</dbReference>
<keyword evidence="3" id="KW-0804">Transcription</keyword>
<evidence type="ECO:0000256" key="1">
    <source>
        <dbReference type="ARBA" id="ARBA00023015"/>
    </source>
</evidence>
<keyword evidence="2 5" id="KW-0238">DNA-binding</keyword>
<evidence type="ECO:0000313" key="6">
    <source>
        <dbReference type="Proteomes" id="UP000183263"/>
    </source>
</evidence>
<evidence type="ECO:0000256" key="2">
    <source>
        <dbReference type="ARBA" id="ARBA00023125"/>
    </source>
</evidence>
<protein>
    <submittedName>
        <fullName evidence="5">DNA-binding transcriptional regulator, AcrR family</fullName>
    </submittedName>
</protein>
<dbReference type="PANTHER" id="PTHR30055:SF234">
    <property type="entry name" value="HTH-TYPE TRANSCRIPTIONAL REGULATOR BETI"/>
    <property type="match status" value="1"/>
</dbReference>
<dbReference type="GO" id="GO:0000976">
    <property type="term" value="F:transcription cis-regulatory region binding"/>
    <property type="evidence" value="ECO:0007669"/>
    <property type="project" value="TreeGrafter"/>
</dbReference>
<keyword evidence="1" id="KW-0805">Transcription regulation</keyword>
<dbReference type="InterPro" id="IPR009057">
    <property type="entry name" value="Homeodomain-like_sf"/>
</dbReference>
<feature type="domain" description="HTH tetR-type" evidence="4">
    <location>
        <begin position="33"/>
        <end position="70"/>
    </location>
</feature>